<protein>
    <submittedName>
        <fullName evidence="1">Uncharacterized protein</fullName>
    </submittedName>
</protein>
<evidence type="ECO:0000313" key="1">
    <source>
        <dbReference type="EMBL" id="KAJ9053296.1"/>
    </source>
</evidence>
<dbReference type="EMBL" id="QTSX02006536">
    <property type="protein sequence ID" value="KAJ9053296.1"/>
    <property type="molecule type" value="Genomic_DNA"/>
</dbReference>
<gene>
    <name evidence="1" type="ORF">DSO57_1025768</name>
</gene>
<proteinExistence type="predicted"/>
<accession>A0ACC2RT69</accession>
<evidence type="ECO:0000313" key="2">
    <source>
        <dbReference type="Proteomes" id="UP001165960"/>
    </source>
</evidence>
<dbReference type="Proteomes" id="UP001165960">
    <property type="component" value="Unassembled WGS sequence"/>
</dbReference>
<comment type="caution">
    <text evidence="1">The sequence shown here is derived from an EMBL/GenBank/DDBJ whole genome shotgun (WGS) entry which is preliminary data.</text>
</comment>
<organism evidence="1 2">
    <name type="scientific">Entomophthora muscae</name>
    <dbReference type="NCBI Taxonomy" id="34485"/>
    <lineage>
        <taxon>Eukaryota</taxon>
        <taxon>Fungi</taxon>
        <taxon>Fungi incertae sedis</taxon>
        <taxon>Zoopagomycota</taxon>
        <taxon>Entomophthoromycotina</taxon>
        <taxon>Entomophthoromycetes</taxon>
        <taxon>Entomophthorales</taxon>
        <taxon>Entomophthoraceae</taxon>
        <taxon>Entomophthora</taxon>
    </lineage>
</organism>
<keyword evidence="2" id="KW-1185">Reference proteome</keyword>
<sequence length="112" mass="12680">MGENPIKLMYLLNDLKCRTHNILSVEENLVKSLTSDNVETPLLTPVPESCLVEESLVLIPIVVEEYFLHQDLSVLPELSPKVTSWLMTSMLLMKLDSYLPQLSPTLSLWTPV</sequence>
<reference evidence="1" key="1">
    <citation type="submission" date="2022-04" db="EMBL/GenBank/DDBJ databases">
        <title>Genome of the entomopathogenic fungus Entomophthora muscae.</title>
        <authorList>
            <person name="Elya C."/>
            <person name="Lovett B.R."/>
            <person name="Lee E."/>
            <person name="Macias A.M."/>
            <person name="Hajek A.E."/>
            <person name="De Bivort B.L."/>
            <person name="Kasson M.T."/>
            <person name="De Fine Licht H.H."/>
            <person name="Stajich J.E."/>
        </authorList>
    </citation>
    <scope>NUCLEOTIDE SEQUENCE</scope>
    <source>
        <strain evidence="1">Berkeley</strain>
    </source>
</reference>
<name>A0ACC2RT69_9FUNG</name>